<evidence type="ECO:0000256" key="1">
    <source>
        <dbReference type="SAM" id="MobiDB-lite"/>
    </source>
</evidence>
<accession>A0A437GX37</accession>
<evidence type="ECO:0000313" key="4">
    <source>
        <dbReference type="EMBL" id="RVQ66950.1"/>
    </source>
</evidence>
<dbReference type="Proteomes" id="UP000283003">
    <property type="component" value="Unassembled WGS sequence"/>
</dbReference>
<dbReference type="SUPFAM" id="SSF49879">
    <property type="entry name" value="SMAD/FHA domain"/>
    <property type="match status" value="1"/>
</dbReference>
<dbReference type="Gene3D" id="2.60.200.20">
    <property type="match status" value="1"/>
</dbReference>
<evidence type="ECO:0000313" key="5">
    <source>
        <dbReference type="Proteomes" id="UP000283003"/>
    </source>
</evidence>
<gene>
    <name evidence="4" type="ORF">EKN06_08350</name>
</gene>
<organism evidence="4 5">
    <name type="scientific">Croceicoccus ponticola</name>
    <dbReference type="NCBI Taxonomy" id="2217664"/>
    <lineage>
        <taxon>Bacteria</taxon>
        <taxon>Pseudomonadati</taxon>
        <taxon>Pseudomonadota</taxon>
        <taxon>Alphaproteobacteria</taxon>
        <taxon>Sphingomonadales</taxon>
        <taxon>Erythrobacteraceae</taxon>
        <taxon>Croceicoccus</taxon>
    </lineage>
</organism>
<dbReference type="CDD" id="cd00060">
    <property type="entry name" value="FHA"/>
    <property type="match status" value="1"/>
</dbReference>
<dbReference type="GO" id="GO:0007165">
    <property type="term" value="P:signal transduction"/>
    <property type="evidence" value="ECO:0007669"/>
    <property type="project" value="InterPro"/>
</dbReference>
<evidence type="ECO:0000259" key="3">
    <source>
        <dbReference type="PROSITE" id="PS50104"/>
    </source>
</evidence>
<dbReference type="InterPro" id="IPR000253">
    <property type="entry name" value="FHA_dom"/>
</dbReference>
<name>A0A437GX37_9SPHN</name>
<dbReference type="InterPro" id="IPR050923">
    <property type="entry name" value="Cell_Proc_Reg/RNA_Proc"/>
</dbReference>
<protein>
    <submittedName>
        <fullName evidence="4">TIR domain-containing protein</fullName>
    </submittedName>
</protein>
<reference evidence="4 5" key="1">
    <citation type="submission" date="2018-12" db="EMBL/GenBank/DDBJ databases">
        <title>Croceicoccus ponticola sp. nov., a lipolytic bacterium isolated from seawater.</title>
        <authorList>
            <person name="Yoon J.-H."/>
        </authorList>
    </citation>
    <scope>NUCLEOTIDE SEQUENCE [LARGE SCALE GENOMIC DNA]</scope>
    <source>
        <strain evidence="4 5">GM-16</strain>
    </source>
</reference>
<dbReference type="RefSeq" id="WP_127612463.1">
    <property type="nucleotide sequence ID" value="NZ_RXOL01000003.1"/>
</dbReference>
<proteinExistence type="predicted"/>
<dbReference type="SMART" id="SM00240">
    <property type="entry name" value="FHA"/>
    <property type="match status" value="1"/>
</dbReference>
<dbReference type="SUPFAM" id="SSF52200">
    <property type="entry name" value="Toll/Interleukin receptor TIR domain"/>
    <property type="match status" value="1"/>
</dbReference>
<dbReference type="SMART" id="SM00255">
    <property type="entry name" value="TIR"/>
    <property type="match status" value="1"/>
</dbReference>
<sequence>MLSEPDIFISYSREDRPIARLFADALGDEGFDVWWDAALHSGETFDEVIERNLRAAKAVVVLWSPRSVASRWVRAEATLADRRGRLAPAIIEACDRPIIFELTHTAELSHWAGDRNDNTWGQFVADLKRLVSENSVAESRIATKTVKATIPAAPEPAPQPSIEVPTPPVSEARAEPLFGGRTSSAFPRFTRQEPDEDDGSDQTQFFSHADSPFNQAEQHVLELLDEGEDADSYAIGPLGVRIGRTAPADVVLLDPRISRTHCEVVFANGEVVVSDLDSTNGTFVDDERIEGTVALPVGSILQVGGIRLVHEVRAPVAAR</sequence>
<comment type="caution">
    <text evidence="4">The sequence shown here is derived from an EMBL/GenBank/DDBJ whole genome shotgun (WGS) entry which is preliminary data.</text>
</comment>
<dbReference type="InterPro" id="IPR008984">
    <property type="entry name" value="SMAD_FHA_dom_sf"/>
</dbReference>
<evidence type="ECO:0000259" key="2">
    <source>
        <dbReference type="PROSITE" id="PS50006"/>
    </source>
</evidence>
<dbReference type="EMBL" id="RXOL01000003">
    <property type="protein sequence ID" value="RVQ66950.1"/>
    <property type="molecule type" value="Genomic_DNA"/>
</dbReference>
<feature type="region of interest" description="Disordered" evidence="1">
    <location>
        <begin position="182"/>
        <end position="203"/>
    </location>
</feature>
<feature type="domain" description="FHA" evidence="2">
    <location>
        <begin position="240"/>
        <end position="289"/>
    </location>
</feature>
<keyword evidence="5" id="KW-1185">Reference proteome</keyword>
<dbReference type="InterPro" id="IPR000157">
    <property type="entry name" value="TIR_dom"/>
</dbReference>
<dbReference type="Pfam" id="PF13676">
    <property type="entry name" value="TIR_2"/>
    <property type="match status" value="1"/>
</dbReference>
<dbReference type="Pfam" id="PF00498">
    <property type="entry name" value="FHA"/>
    <property type="match status" value="1"/>
</dbReference>
<feature type="domain" description="TIR" evidence="3">
    <location>
        <begin position="3"/>
        <end position="131"/>
    </location>
</feature>
<dbReference type="Gene3D" id="3.40.50.10140">
    <property type="entry name" value="Toll/interleukin-1 receptor homology (TIR) domain"/>
    <property type="match status" value="1"/>
</dbReference>
<dbReference type="PROSITE" id="PS50104">
    <property type="entry name" value="TIR"/>
    <property type="match status" value="1"/>
</dbReference>
<dbReference type="PROSITE" id="PS50006">
    <property type="entry name" value="FHA_DOMAIN"/>
    <property type="match status" value="1"/>
</dbReference>
<dbReference type="OrthoDB" id="105971at2"/>
<dbReference type="PANTHER" id="PTHR23308">
    <property type="entry name" value="NUCLEAR INHIBITOR OF PROTEIN PHOSPHATASE-1"/>
    <property type="match status" value="1"/>
</dbReference>
<dbReference type="AlphaFoldDB" id="A0A437GX37"/>
<dbReference type="InterPro" id="IPR035897">
    <property type="entry name" value="Toll_tir_struct_dom_sf"/>
</dbReference>